<gene>
    <name evidence="2" type="ORF">BRSU_2594</name>
</gene>
<protein>
    <submittedName>
        <fullName evidence="2">Hypothetical membrane protein</fullName>
    </submittedName>
</protein>
<dbReference type="Proteomes" id="UP000043763">
    <property type="component" value="Unassembled WGS sequence"/>
</dbReference>
<keyword evidence="1" id="KW-0812">Transmembrane</keyword>
<proteinExistence type="predicted"/>
<keyword evidence="1" id="KW-1133">Transmembrane helix</keyword>
<keyword evidence="1" id="KW-0472">Membrane</keyword>
<reference evidence="3" key="1">
    <citation type="submission" date="2015-04" db="EMBL/GenBank/DDBJ databases">
        <authorList>
            <person name="Mushtaq Mamoona"/>
        </authorList>
    </citation>
    <scope>NUCLEOTIDE SEQUENCE [LARGE SCALE GENOMIC DNA]</scope>
    <source>
        <strain evidence="3">AN4859/03</strain>
    </source>
</reference>
<accession>A0A0G4KAC9</accession>
<feature type="transmembrane region" description="Helical" evidence="1">
    <location>
        <begin position="49"/>
        <end position="68"/>
    </location>
</feature>
<evidence type="ECO:0000256" key="1">
    <source>
        <dbReference type="SAM" id="Phobius"/>
    </source>
</evidence>
<evidence type="ECO:0000313" key="2">
    <source>
        <dbReference type="EMBL" id="CRF35348.1"/>
    </source>
</evidence>
<feature type="transmembrane region" description="Helical" evidence="1">
    <location>
        <begin position="6"/>
        <end position="25"/>
    </location>
</feature>
<name>A0A0G4KAC9_9SPIR</name>
<dbReference type="RefSeq" id="WP_048595984.1">
    <property type="nucleotide sequence ID" value="NZ_CVLB01000003.1"/>
</dbReference>
<sequence length="69" mass="8271">MFKLILIFLIGAMVFFTFIEIVKYYNKFMNEKEGTFKERLKALIKEKTSIYYFIKLTYGCVMFFIAVIA</sequence>
<organism evidence="2 3">
    <name type="scientific">Brachyspira suanatina</name>
    <dbReference type="NCBI Taxonomy" id="381802"/>
    <lineage>
        <taxon>Bacteria</taxon>
        <taxon>Pseudomonadati</taxon>
        <taxon>Spirochaetota</taxon>
        <taxon>Spirochaetia</taxon>
        <taxon>Brachyspirales</taxon>
        <taxon>Brachyspiraceae</taxon>
        <taxon>Brachyspira</taxon>
    </lineage>
</organism>
<evidence type="ECO:0000313" key="3">
    <source>
        <dbReference type="Proteomes" id="UP000043763"/>
    </source>
</evidence>
<dbReference type="AlphaFoldDB" id="A0A0G4KAC9"/>
<keyword evidence="3" id="KW-1185">Reference proteome</keyword>
<dbReference type="EMBL" id="CVLB01000003">
    <property type="protein sequence ID" value="CRF35348.1"/>
    <property type="molecule type" value="Genomic_DNA"/>
</dbReference>
<dbReference type="OrthoDB" id="308315at2"/>